<dbReference type="PANTHER" id="PTHR13887">
    <property type="entry name" value="GLUTATHIONE S-TRANSFERASE KAPPA"/>
    <property type="match status" value="1"/>
</dbReference>
<name>M1PCF8_DESSD</name>
<accession>M1PCF8</accession>
<dbReference type="GO" id="GO:0016853">
    <property type="term" value="F:isomerase activity"/>
    <property type="evidence" value="ECO:0007669"/>
    <property type="project" value="UniProtKB-KW"/>
</dbReference>
<evidence type="ECO:0000313" key="9">
    <source>
        <dbReference type="Proteomes" id="UP000011721"/>
    </source>
</evidence>
<keyword evidence="2 6" id="KW-0732">Signal</keyword>
<comment type="similarity">
    <text evidence="1">Belongs to the thioredoxin family. DsbA subfamily.</text>
</comment>
<feature type="domain" description="Thioredoxin" evidence="7">
    <location>
        <begin position="108"/>
        <end position="290"/>
    </location>
</feature>
<dbReference type="OrthoDB" id="9784686at2"/>
<dbReference type="SUPFAM" id="SSF52833">
    <property type="entry name" value="Thioredoxin-like"/>
    <property type="match status" value="1"/>
</dbReference>
<dbReference type="STRING" id="1167006.UWK_02768"/>
<sequence>MNYKQCIAACTMLMISLSTSPVFATTETGRTSKVLLEVENTWKLPSKPLDIVYSLDGRKVFILTNQNQVLVYAVAGELLGIINVKKGVSAIDIAPRGEKLYLVNEKDNSFTDLSVDFVVKVNTTGSPYLGKENAPVTIALFTDFECPYCGQIAPLLEQVLEHNPDTVKIVLKNMPLRMHKFAKPAAYAALAAGEQGKFWEFHDELFDNAPKLDPATILQIAKKLELDIDKFKKDMASEAIEQKVNEDLVDAQELGVTGTPTIFVNGVKFKRKEEPAVIQQLQKLIDEELAQKAD</sequence>
<dbReference type="SUPFAM" id="SSF50969">
    <property type="entry name" value="YVTN repeat-like/Quinoprotein amine dehydrogenase"/>
    <property type="match status" value="1"/>
</dbReference>
<proteinExistence type="inferred from homology"/>
<reference evidence="9" key="1">
    <citation type="journal article" date="2013" name="Stand. Genomic Sci.">
        <title>Complete genome sequence of Desulfocapsa sulfexigens, a marine deltaproteobacterium specialized in disproportionating inorganic sulfur compounds.</title>
        <authorList>
            <person name="Finster K.W."/>
            <person name="Kjeldsen K.U."/>
            <person name="Kube M."/>
            <person name="Reinhardt R."/>
            <person name="Mussmann M."/>
            <person name="Amann R."/>
            <person name="Schreiber L."/>
        </authorList>
    </citation>
    <scope>NUCLEOTIDE SEQUENCE [LARGE SCALE GENOMIC DNA]</scope>
    <source>
        <strain evidence="9">DSM 10523 / SB164P1</strain>
    </source>
</reference>
<feature type="chain" id="PRO_5004016744" evidence="6">
    <location>
        <begin position="25"/>
        <end position="294"/>
    </location>
</feature>
<evidence type="ECO:0000256" key="2">
    <source>
        <dbReference type="ARBA" id="ARBA00022729"/>
    </source>
</evidence>
<dbReference type="PANTHER" id="PTHR13887:SF14">
    <property type="entry name" value="DISULFIDE BOND FORMATION PROTEIN D"/>
    <property type="match status" value="1"/>
</dbReference>
<dbReference type="InterPro" id="IPR012336">
    <property type="entry name" value="Thioredoxin-like_fold"/>
</dbReference>
<evidence type="ECO:0000256" key="6">
    <source>
        <dbReference type="SAM" id="SignalP"/>
    </source>
</evidence>
<evidence type="ECO:0000259" key="7">
    <source>
        <dbReference type="PROSITE" id="PS51352"/>
    </source>
</evidence>
<dbReference type="InterPro" id="IPR011044">
    <property type="entry name" value="Quino_amine_DH_bsu"/>
</dbReference>
<keyword evidence="9" id="KW-1185">Reference proteome</keyword>
<dbReference type="eggNOG" id="COG3391">
    <property type="taxonomic scope" value="Bacteria"/>
</dbReference>
<dbReference type="InterPro" id="IPR013766">
    <property type="entry name" value="Thioredoxin_domain"/>
</dbReference>
<dbReference type="Pfam" id="PF13462">
    <property type="entry name" value="Thioredoxin_4"/>
    <property type="match status" value="1"/>
</dbReference>
<dbReference type="InterPro" id="IPR036249">
    <property type="entry name" value="Thioredoxin-like_sf"/>
</dbReference>
<dbReference type="PROSITE" id="PS51352">
    <property type="entry name" value="THIOREDOXIN_2"/>
    <property type="match status" value="1"/>
</dbReference>
<keyword evidence="4" id="KW-1015">Disulfide bond</keyword>
<gene>
    <name evidence="8" type="ordered locus">UWK_02768</name>
</gene>
<dbReference type="AlphaFoldDB" id="M1PCF8"/>
<dbReference type="HOGENOM" id="CLU_968842_0_0_7"/>
<dbReference type="KEGG" id="dsf:UWK_02768"/>
<protein>
    <submittedName>
        <fullName evidence="8">Protein-disulfide isomerase</fullName>
    </submittedName>
</protein>
<dbReference type="Proteomes" id="UP000011721">
    <property type="component" value="Chromosome"/>
</dbReference>
<keyword evidence="3" id="KW-0560">Oxidoreductase</keyword>
<dbReference type="Gene3D" id="3.40.30.10">
    <property type="entry name" value="Glutaredoxin"/>
    <property type="match status" value="1"/>
</dbReference>
<dbReference type="RefSeq" id="WP_015404988.1">
    <property type="nucleotide sequence ID" value="NC_020304.1"/>
</dbReference>
<dbReference type="GO" id="GO:0016491">
    <property type="term" value="F:oxidoreductase activity"/>
    <property type="evidence" value="ECO:0007669"/>
    <property type="project" value="UniProtKB-KW"/>
</dbReference>
<dbReference type="eggNOG" id="COG1651">
    <property type="taxonomic scope" value="Bacteria"/>
</dbReference>
<evidence type="ECO:0000256" key="1">
    <source>
        <dbReference type="ARBA" id="ARBA00005791"/>
    </source>
</evidence>
<evidence type="ECO:0000256" key="4">
    <source>
        <dbReference type="ARBA" id="ARBA00023157"/>
    </source>
</evidence>
<keyword evidence="8" id="KW-0413">Isomerase</keyword>
<organism evidence="8 9">
    <name type="scientific">Desulfocapsa sulfexigens (strain DSM 10523 / SB164P1)</name>
    <dbReference type="NCBI Taxonomy" id="1167006"/>
    <lineage>
        <taxon>Bacteria</taxon>
        <taxon>Pseudomonadati</taxon>
        <taxon>Thermodesulfobacteriota</taxon>
        <taxon>Desulfobulbia</taxon>
        <taxon>Desulfobulbales</taxon>
        <taxon>Desulfocapsaceae</taxon>
        <taxon>Desulfocapsa</taxon>
    </lineage>
</organism>
<keyword evidence="5" id="KW-0676">Redox-active center</keyword>
<evidence type="ECO:0000256" key="3">
    <source>
        <dbReference type="ARBA" id="ARBA00023002"/>
    </source>
</evidence>
<evidence type="ECO:0000256" key="5">
    <source>
        <dbReference type="ARBA" id="ARBA00023284"/>
    </source>
</evidence>
<dbReference type="InterPro" id="IPR015943">
    <property type="entry name" value="WD40/YVTN_repeat-like_dom_sf"/>
</dbReference>
<evidence type="ECO:0000313" key="8">
    <source>
        <dbReference type="EMBL" id="AGF79302.1"/>
    </source>
</evidence>
<dbReference type="Gene3D" id="2.130.10.10">
    <property type="entry name" value="YVTN repeat-like/Quinoprotein amine dehydrogenase"/>
    <property type="match status" value="1"/>
</dbReference>
<dbReference type="EMBL" id="CP003985">
    <property type="protein sequence ID" value="AGF79302.1"/>
    <property type="molecule type" value="Genomic_DNA"/>
</dbReference>
<feature type="signal peptide" evidence="6">
    <location>
        <begin position="1"/>
        <end position="24"/>
    </location>
</feature>